<dbReference type="Proteomes" id="UP000008522">
    <property type="component" value="Chromosome"/>
</dbReference>
<dbReference type="PANTHER" id="PTHR11547">
    <property type="entry name" value="ARGININE OR CREATINE KINASE"/>
    <property type="match status" value="1"/>
</dbReference>
<dbReference type="KEGG" id="bip:Bint_0273"/>
<evidence type="ECO:0000256" key="5">
    <source>
        <dbReference type="PROSITE-ProRule" id="PRU00843"/>
    </source>
</evidence>
<dbReference type="PROSITE" id="PS51510">
    <property type="entry name" value="PHOSPHAGEN_KINASE_C"/>
    <property type="match status" value="1"/>
</dbReference>
<dbReference type="InterPro" id="IPR000749">
    <property type="entry name" value="ATP-guanido_PTrfase"/>
</dbReference>
<dbReference type="Pfam" id="PF00217">
    <property type="entry name" value="ATP-gua_Ptrans"/>
    <property type="match status" value="1"/>
</dbReference>
<dbReference type="HOGENOM" id="CLU_066591_1_0_12"/>
<evidence type="ECO:0000256" key="4">
    <source>
        <dbReference type="ARBA" id="ARBA00022840"/>
    </source>
</evidence>
<dbReference type="PATRIC" id="fig|1045858.4.peg.270"/>
<feature type="domain" description="Phosphagen kinase C-terminal" evidence="6">
    <location>
        <begin position="19"/>
        <end position="238"/>
    </location>
</feature>
<evidence type="ECO:0000256" key="2">
    <source>
        <dbReference type="ARBA" id="ARBA00022741"/>
    </source>
</evidence>
<evidence type="ECO:0000259" key="6">
    <source>
        <dbReference type="PROSITE" id="PS51510"/>
    </source>
</evidence>
<dbReference type="OrthoDB" id="9791353at2"/>
<comment type="similarity">
    <text evidence="5">Belongs to the ATP:guanido phosphotransferase family.</text>
</comment>
<dbReference type="InterPro" id="IPR014746">
    <property type="entry name" value="Gln_synth/guanido_kin_cat_dom"/>
</dbReference>
<keyword evidence="3 5" id="KW-0418">Kinase</keyword>
<reference evidence="7 8" key="1">
    <citation type="journal article" date="2011" name="BMC Genomics">
        <title>Complete genome sequence of Brachyspira intermedia reveals unique genomic features in Brachyspira species and phage-mediated horizontal gene transfer.</title>
        <authorList>
            <person name="Hafstrom T."/>
            <person name="Jansson D.S."/>
            <person name="Segerman B."/>
        </authorList>
    </citation>
    <scope>NUCLEOTIDE SEQUENCE [LARGE SCALE GENOMIC DNA]</scope>
    <source>
        <strain evidence="8">ATCC 51140 / PWS/A</strain>
    </source>
</reference>
<feature type="binding site" evidence="5">
    <location>
        <begin position="194"/>
        <end position="199"/>
    </location>
    <ligand>
        <name>ATP</name>
        <dbReference type="ChEBI" id="CHEBI:30616"/>
    </ligand>
</feature>
<dbReference type="GO" id="GO:0005615">
    <property type="term" value="C:extracellular space"/>
    <property type="evidence" value="ECO:0007669"/>
    <property type="project" value="TreeGrafter"/>
</dbReference>
<dbReference type="GO" id="GO:0004111">
    <property type="term" value="F:creatine kinase activity"/>
    <property type="evidence" value="ECO:0007669"/>
    <property type="project" value="InterPro"/>
</dbReference>
<dbReference type="eggNOG" id="COG3869">
    <property type="taxonomic scope" value="Bacteria"/>
</dbReference>
<dbReference type="GeneID" id="44968829"/>
<keyword evidence="2 5" id="KW-0547">Nucleotide-binding</keyword>
<evidence type="ECO:0000313" key="7">
    <source>
        <dbReference type="EMBL" id="AEM20907.1"/>
    </source>
</evidence>
<dbReference type="EMBL" id="CP002874">
    <property type="protein sequence ID" value="AEM20907.1"/>
    <property type="molecule type" value="Genomic_DNA"/>
</dbReference>
<feature type="binding site" evidence="5">
    <location>
        <begin position="22"/>
        <end position="26"/>
    </location>
    <ligand>
        <name>ATP</name>
        <dbReference type="ChEBI" id="CHEBI:30616"/>
    </ligand>
</feature>
<dbReference type="Gene3D" id="3.30.590.10">
    <property type="entry name" value="Glutamine synthetase/guanido kinase, catalytic domain"/>
    <property type="match status" value="1"/>
</dbReference>
<evidence type="ECO:0000256" key="1">
    <source>
        <dbReference type="ARBA" id="ARBA00022679"/>
    </source>
</evidence>
<keyword evidence="8" id="KW-1185">Reference proteome</keyword>
<dbReference type="InterPro" id="IPR022414">
    <property type="entry name" value="ATP-guanido_PTrfase_cat"/>
</dbReference>
<dbReference type="GO" id="GO:0005524">
    <property type="term" value="F:ATP binding"/>
    <property type="evidence" value="ECO:0007669"/>
    <property type="project" value="UniProtKB-UniRule"/>
</dbReference>
<dbReference type="PANTHER" id="PTHR11547:SF38">
    <property type="entry name" value="ARGININE KINASE 1-RELATED"/>
    <property type="match status" value="1"/>
</dbReference>
<proteinExistence type="inferred from homology"/>
<evidence type="ECO:0000256" key="3">
    <source>
        <dbReference type="ARBA" id="ARBA00022777"/>
    </source>
</evidence>
<comment type="caution">
    <text evidence="5">Lacks conserved residue(s) required for the propagation of feature annotation.</text>
</comment>
<protein>
    <submittedName>
        <fullName evidence="7">Guanido phosphotransferase protein</fullName>
    </submittedName>
</protein>
<dbReference type="AlphaFoldDB" id="G0EHU4"/>
<keyword evidence="4 5" id="KW-0067">ATP-binding</keyword>
<name>G0EHU4_BRAIP</name>
<sequence length="353" mass="41257">MSVNNTANWIYKKGEDDNIVLYSKISIYRNIDDIRFFHNMDKEDFKNTENILKSNIEELNLNLSYKKLINIPALNIRMLIENLTIPSNKNIVHASLFTDEDEDISLLINSNEHLEIQTIARGLELENCFNKAYEIESALDQKIDFAYDKKFGFLTSSPNIIGTAMRAEVCVAVPCLAWKTPDNIDYIISECNKKGLEVNVKNGLLNISNNIMIGVTEKFILDTIIEKVKEISEKEKKIRNRIKKLDRVKAEDRIYRSHAVLLSARSLKYRELINYSLWLRLGIYYDIIENINLDTIYYMAFVGKNAHLKHLYEKSNYYRNIDEIRANVIRDILKNSYFIKLISTLYLKLKFIP</sequence>
<accession>G0EHU4</accession>
<organism evidence="7 8">
    <name type="scientific">Brachyspira intermedia (strain ATCC 51140 / PWS/A)</name>
    <name type="common">Serpulina intermedia</name>
    <dbReference type="NCBI Taxonomy" id="1045858"/>
    <lineage>
        <taxon>Bacteria</taxon>
        <taxon>Pseudomonadati</taxon>
        <taxon>Spirochaetota</taxon>
        <taxon>Spirochaetia</taxon>
        <taxon>Brachyspirales</taxon>
        <taxon>Brachyspiraceae</taxon>
        <taxon>Brachyspira</taxon>
    </lineage>
</organism>
<dbReference type="SUPFAM" id="SSF55931">
    <property type="entry name" value="Glutamine synthetase/guanido kinase"/>
    <property type="match status" value="1"/>
</dbReference>
<dbReference type="RefSeq" id="WP_014486760.1">
    <property type="nucleotide sequence ID" value="NC_017243.1"/>
</dbReference>
<keyword evidence="1 5" id="KW-0808">Transferase</keyword>
<dbReference type="GO" id="GO:0046314">
    <property type="term" value="P:phosphocreatine biosynthetic process"/>
    <property type="evidence" value="ECO:0007669"/>
    <property type="project" value="InterPro"/>
</dbReference>
<gene>
    <name evidence="7" type="ordered locus">Bint_0273</name>
</gene>
<evidence type="ECO:0000313" key="8">
    <source>
        <dbReference type="Proteomes" id="UP000008522"/>
    </source>
</evidence>
<feature type="binding site" evidence="5">
    <location>
        <begin position="166"/>
        <end position="170"/>
    </location>
    <ligand>
        <name>ATP</name>
        <dbReference type="ChEBI" id="CHEBI:30616"/>
    </ligand>
</feature>